<dbReference type="Gene3D" id="1.10.3910.10">
    <property type="entry name" value="SP0561-like"/>
    <property type="match status" value="1"/>
</dbReference>
<accession>A0ABS1GG77</accession>
<evidence type="ECO:0000313" key="2">
    <source>
        <dbReference type="Proteomes" id="UP000772812"/>
    </source>
</evidence>
<organism evidence="1 2">
    <name type="scientific">Persephonella atlantica</name>
    <dbReference type="NCBI Taxonomy" id="2699429"/>
    <lineage>
        <taxon>Bacteria</taxon>
        <taxon>Pseudomonadati</taxon>
        <taxon>Aquificota</taxon>
        <taxon>Aquificia</taxon>
        <taxon>Aquificales</taxon>
        <taxon>Hydrogenothermaceae</taxon>
        <taxon>Persephonella</taxon>
    </lineage>
</organism>
<keyword evidence="2" id="KW-1185">Reference proteome</keyword>
<name>A0ABS1GG77_9AQUI</name>
<dbReference type="SUPFAM" id="SSF140683">
    <property type="entry name" value="SP0561-like"/>
    <property type="match status" value="1"/>
</dbReference>
<proteinExistence type="predicted"/>
<dbReference type="InterPro" id="IPR038062">
    <property type="entry name" value="ScdA-like_N_sf"/>
</dbReference>
<dbReference type="Proteomes" id="UP000772812">
    <property type="component" value="Unassembled WGS sequence"/>
</dbReference>
<protein>
    <recommendedName>
        <fullName evidence="3">DUF1858 domain-containing protein</fullName>
    </recommendedName>
</protein>
<sequence>MKSIELKTTVQQVLRKYPFAQRFFNSKKMYCNICSCKKHETLFQAAINYGHNPEEFLKELREFIKENEKTKTGKSNNK</sequence>
<gene>
    <name evidence="1" type="ORF">GWK41_01720</name>
</gene>
<reference evidence="1 2" key="1">
    <citation type="journal article" date="2021" name="Syst. Appl. Microbiol.">
        <title>Persephonella atlantica sp. nov.: How to adapt to physico-chemical gradients in high temperature hydrothermal habitats.</title>
        <authorList>
            <person name="Francois D.X."/>
            <person name="Godfroy A."/>
            <person name="Mathien C."/>
            <person name="Aube J."/>
            <person name="Cathalot C."/>
            <person name="Lesongeur F."/>
            <person name="L'Haridon S."/>
            <person name="Philippon X."/>
            <person name="Roussel E.G."/>
        </authorList>
    </citation>
    <scope>NUCLEOTIDE SEQUENCE [LARGE SCALE GENOMIC DNA]</scope>
    <source>
        <strain evidence="1 2">MO1340</strain>
    </source>
</reference>
<dbReference type="RefSeq" id="WP_200673186.1">
    <property type="nucleotide sequence ID" value="NZ_JAACYA010000001.1"/>
</dbReference>
<dbReference type="EMBL" id="JAACYA010000001">
    <property type="protein sequence ID" value="MBK3331782.1"/>
    <property type="molecule type" value="Genomic_DNA"/>
</dbReference>
<evidence type="ECO:0008006" key="3">
    <source>
        <dbReference type="Google" id="ProtNLM"/>
    </source>
</evidence>
<comment type="caution">
    <text evidence="1">The sequence shown here is derived from an EMBL/GenBank/DDBJ whole genome shotgun (WGS) entry which is preliminary data.</text>
</comment>
<evidence type="ECO:0000313" key="1">
    <source>
        <dbReference type="EMBL" id="MBK3331782.1"/>
    </source>
</evidence>